<dbReference type="AlphaFoldDB" id="A0A6A5V4Z8"/>
<evidence type="ECO:0000256" key="1">
    <source>
        <dbReference type="ARBA" id="ARBA00023125"/>
    </source>
</evidence>
<dbReference type="EMBL" id="ML976691">
    <property type="protein sequence ID" value="KAF1971710.1"/>
    <property type="molecule type" value="Genomic_DNA"/>
</dbReference>
<sequence length="112" mass="13425">MLQNYASAVAQWEVSESWVTRFLHRHADELTTKWSAGIDRDRHWADSRHKYTLYFNMLHSKMREYGLEPRDTYNMDEKGFFAGVTTRTKRIFSKAVWTSKERTEAMRDGNRE</sequence>
<organism evidence="3 4">
    <name type="scientific">Bimuria novae-zelandiae CBS 107.79</name>
    <dbReference type="NCBI Taxonomy" id="1447943"/>
    <lineage>
        <taxon>Eukaryota</taxon>
        <taxon>Fungi</taxon>
        <taxon>Dikarya</taxon>
        <taxon>Ascomycota</taxon>
        <taxon>Pezizomycotina</taxon>
        <taxon>Dothideomycetes</taxon>
        <taxon>Pleosporomycetidae</taxon>
        <taxon>Pleosporales</taxon>
        <taxon>Massarineae</taxon>
        <taxon>Didymosphaeriaceae</taxon>
        <taxon>Bimuria</taxon>
    </lineage>
</organism>
<dbReference type="InterPro" id="IPR006600">
    <property type="entry name" value="HTH_CenpB_DNA-bd_dom"/>
</dbReference>
<dbReference type="OrthoDB" id="3938460at2759"/>
<accession>A0A6A5V4Z8</accession>
<dbReference type="PROSITE" id="PS51253">
    <property type="entry name" value="HTH_CENPB"/>
    <property type="match status" value="1"/>
</dbReference>
<proteinExistence type="predicted"/>
<evidence type="ECO:0000313" key="3">
    <source>
        <dbReference type="EMBL" id="KAF1971710.1"/>
    </source>
</evidence>
<keyword evidence="1" id="KW-0238">DNA-binding</keyword>
<name>A0A6A5V4Z8_9PLEO</name>
<evidence type="ECO:0000259" key="2">
    <source>
        <dbReference type="PROSITE" id="PS51253"/>
    </source>
</evidence>
<feature type="domain" description="HTH CENPB-type" evidence="2">
    <location>
        <begin position="1"/>
        <end position="32"/>
    </location>
</feature>
<evidence type="ECO:0000313" key="4">
    <source>
        <dbReference type="Proteomes" id="UP000800036"/>
    </source>
</evidence>
<dbReference type="Proteomes" id="UP000800036">
    <property type="component" value="Unassembled WGS sequence"/>
</dbReference>
<feature type="non-terminal residue" evidence="3">
    <location>
        <position position="112"/>
    </location>
</feature>
<dbReference type="GO" id="GO:0003677">
    <property type="term" value="F:DNA binding"/>
    <property type="evidence" value="ECO:0007669"/>
    <property type="project" value="UniProtKB-KW"/>
</dbReference>
<gene>
    <name evidence="3" type="ORF">BU23DRAFT_413874</name>
</gene>
<reference evidence="3" key="1">
    <citation type="journal article" date="2020" name="Stud. Mycol.">
        <title>101 Dothideomycetes genomes: a test case for predicting lifestyles and emergence of pathogens.</title>
        <authorList>
            <person name="Haridas S."/>
            <person name="Albert R."/>
            <person name="Binder M."/>
            <person name="Bloem J."/>
            <person name="Labutti K."/>
            <person name="Salamov A."/>
            <person name="Andreopoulos B."/>
            <person name="Baker S."/>
            <person name="Barry K."/>
            <person name="Bills G."/>
            <person name="Bluhm B."/>
            <person name="Cannon C."/>
            <person name="Castanera R."/>
            <person name="Culley D."/>
            <person name="Daum C."/>
            <person name="Ezra D."/>
            <person name="Gonzalez J."/>
            <person name="Henrissat B."/>
            <person name="Kuo A."/>
            <person name="Liang C."/>
            <person name="Lipzen A."/>
            <person name="Lutzoni F."/>
            <person name="Magnuson J."/>
            <person name="Mondo S."/>
            <person name="Nolan M."/>
            <person name="Ohm R."/>
            <person name="Pangilinan J."/>
            <person name="Park H.-J."/>
            <person name="Ramirez L."/>
            <person name="Alfaro M."/>
            <person name="Sun H."/>
            <person name="Tritt A."/>
            <person name="Yoshinaga Y."/>
            <person name="Zwiers L.-H."/>
            <person name="Turgeon B."/>
            <person name="Goodwin S."/>
            <person name="Spatafora J."/>
            <person name="Crous P."/>
            <person name="Grigoriev I."/>
        </authorList>
    </citation>
    <scope>NUCLEOTIDE SEQUENCE</scope>
    <source>
        <strain evidence="3">CBS 107.79</strain>
    </source>
</reference>
<keyword evidence="4" id="KW-1185">Reference proteome</keyword>
<protein>
    <recommendedName>
        <fullName evidence="2">HTH CENPB-type domain-containing protein</fullName>
    </recommendedName>
</protein>